<reference evidence="3" key="1">
    <citation type="submission" date="2016-10" db="EMBL/GenBank/DDBJ databases">
        <authorList>
            <person name="Varghese N."/>
            <person name="Submissions S."/>
        </authorList>
    </citation>
    <scope>NUCLEOTIDE SEQUENCE [LARGE SCALE GENOMIC DNA]</scope>
    <source>
        <strain evidence="3">DSM 100420</strain>
    </source>
</reference>
<name>A0A1H3UGI8_9RHOB</name>
<dbReference type="InterPro" id="IPR028098">
    <property type="entry name" value="Glyco_trans_4-like_N"/>
</dbReference>
<evidence type="ECO:0000313" key="2">
    <source>
        <dbReference type="EMBL" id="SDZ61504.1"/>
    </source>
</evidence>
<dbReference type="AlphaFoldDB" id="A0A1H3UGI8"/>
<evidence type="ECO:0000313" key="3">
    <source>
        <dbReference type="Proteomes" id="UP000198914"/>
    </source>
</evidence>
<evidence type="ECO:0000259" key="1">
    <source>
        <dbReference type="Pfam" id="PF13579"/>
    </source>
</evidence>
<organism evidence="2 3">
    <name type="scientific">Jannaschia faecimaris</name>
    <dbReference type="NCBI Taxonomy" id="1244108"/>
    <lineage>
        <taxon>Bacteria</taxon>
        <taxon>Pseudomonadati</taxon>
        <taxon>Pseudomonadota</taxon>
        <taxon>Alphaproteobacteria</taxon>
        <taxon>Rhodobacterales</taxon>
        <taxon>Roseobacteraceae</taxon>
        <taxon>Jannaschia</taxon>
    </lineage>
</organism>
<dbReference type="Gene3D" id="3.40.50.2000">
    <property type="entry name" value="Glycogen Phosphorylase B"/>
    <property type="match status" value="2"/>
</dbReference>
<sequence>MKGLAGQLACVHSKPYRKQVGLDTLLNIAKVCTCRCLLLAAWPWMPAPSSSTWRPEDAVTDLPPTRIEVFGFDVAEISQIRRIRAMRDLGHEVHSFTMRRTNMNADFTPDWPDTHLYVTDNEKLARRAAVVAAAIVKTARHRARLRDADVIFARNLDMLAIAWAARALTGARAPLVYECLDIHGALTGQGIKSRAMRAAERRLLAGCAMLVVSSPGFIQHYFETVQGYSGPWAIWENKLAAGGPLPDRPVTRVPSKGPLRLGWVGTIRCAPSLELLTALARAMGDAVEIHVHGIVHHHAAPGFDAAVAAHENIFYHGEYAYPDDLARIYGGLDLVWAQDLWQPGENSDWLLPNRIYEASWAGCPSLAVAGTETGCRVADDGLGWTIDYPDPALLQNLLQSLTREDVTRRGQALLDRPEGDFVQMPEDVQAVITKVREGAA</sequence>
<dbReference type="GO" id="GO:0016757">
    <property type="term" value="F:glycosyltransferase activity"/>
    <property type="evidence" value="ECO:0007669"/>
    <property type="project" value="UniProtKB-ARBA"/>
</dbReference>
<protein>
    <submittedName>
        <fullName evidence="2">Succinoglycan biosynthesis protein ExoL</fullName>
    </submittedName>
</protein>
<proteinExistence type="predicted"/>
<dbReference type="Pfam" id="PF13579">
    <property type="entry name" value="Glyco_trans_4_4"/>
    <property type="match status" value="1"/>
</dbReference>
<dbReference type="STRING" id="1244108.SAMN05444004_13414"/>
<dbReference type="SUPFAM" id="SSF53756">
    <property type="entry name" value="UDP-Glycosyltransferase/glycogen phosphorylase"/>
    <property type="match status" value="1"/>
</dbReference>
<accession>A0A1H3UGI8</accession>
<feature type="domain" description="Glycosyltransferase subfamily 4-like N-terminal" evidence="1">
    <location>
        <begin position="83"/>
        <end position="221"/>
    </location>
</feature>
<dbReference type="Proteomes" id="UP000198914">
    <property type="component" value="Unassembled WGS sequence"/>
</dbReference>
<gene>
    <name evidence="2" type="ORF">SAMN05444004_13414</name>
</gene>
<keyword evidence="3" id="KW-1185">Reference proteome</keyword>
<dbReference type="EMBL" id="FNPX01000034">
    <property type="protein sequence ID" value="SDZ61504.1"/>
    <property type="molecule type" value="Genomic_DNA"/>
</dbReference>